<name>A0A6J7W9S8_9CAUD</name>
<sequence length="131" mass="14361">MNDLTTLSLAWMQAKDAEAKIVADRRKIEDDLIALLKVKATEEGTKTVKREGFIIKVTNRFTRKVDSDKLQSLALDAGIGNEVLQGLFRWKPELSLTAWKDAAPSITSALADAITTTASRSSVSIELLINS</sequence>
<reference evidence="1" key="1">
    <citation type="submission" date="2020-05" db="EMBL/GenBank/DDBJ databases">
        <authorList>
            <person name="Chiriac C."/>
            <person name="Salcher M."/>
            <person name="Ghai R."/>
            <person name="Kavagutti S V."/>
        </authorList>
    </citation>
    <scope>NUCLEOTIDE SEQUENCE</scope>
</reference>
<organism evidence="1">
    <name type="scientific">uncultured Caudovirales phage</name>
    <dbReference type="NCBI Taxonomy" id="2100421"/>
    <lineage>
        <taxon>Viruses</taxon>
        <taxon>Duplodnaviria</taxon>
        <taxon>Heunggongvirae</taxon>
        <taxon>Uroviricota</taxon>
        <taxon>Caudoviricetes</taxon>
        <taxon>Peduoviridae</taxon>
        <taxon>Maltschvirus</taxon>
        <taxon>Maltschvirus maltsch</taxon>
    </lineage>
</organism>
<protein>
    <submittedName>
        <fullName evidence="1">Uncharacterized protein</fullName>
    </submittedName>
</protein>
<gene>
    <name evidence="1" type="ORF">UFOVP166_33</name>
</gene>
<dbReference type="EMBL" id="LR798213">
    <property type="protein sequence ID" value="CAB5187328.1"/>
    <property type="molecule type" value="Genomic_DNA"/>
</dbReference>
<dbReference type="Pfam" id="PF23791">
    <property type="entry name" value="DUF7173"/>
    <property type="match status" value="1"/>
</dbReference>
<proteinExistence type="predicted"/>
<evidence type="ECO:0000313" key="1">
    <source>
        <dbReference type="EMBL" id="CAB5187328.1"/>
    </source>
</evidence>
<accession>A0A6J7W9S8</accession>
<dbReference type="InterPro" id="IPR055597">
    <property type="entry name" value="DUF7173"/>
</dbReference>